<organism evidence="11 12">
    <name type="scientific">Microthyrium microscopicum</name>
    <dbReference type="NCBI Taxonomy" id="703497"/>
    <lineage>
        <taxon>Eukaryota</taxon>
        <taxon>Fungi</taxon>
        <taxon>Dikarya</taxon>
        <taxon>Ascomycota</taxon>
        <taxon>Pezizomycotina</taxon>
        <taxon>Dothideomycetes</taxon>
        <taxon>Dothideomycetes incertae sedis</taxon>
        <taxon>Microthyriales</taxon>
        <taxon>Microthyriaceae</taxon>
        <taxon>Microthyrium</taxon>
    </lineage>
</organism>
<dbReference type="InterPro" id="IPR005336">
    <property type="entry name" value="MPC"/>
</dbReference>
<comment type="subcellular location">
    <subcellularLocation>
        <location evidence="1 9">Mitochondrion inner membrane</location>
        <topology evidence="1 9">Multi-pass membrane protein</topology>
    </subcellularLocation>
</comment>
<keyword evidence="3 9" id="KW-0813">Transport</keyword>
<name>A0A6A6UDU9_9PEZI</name>
<dbReference type="EMBL" id="MU004235">
    <property type="protein sequence ID" value="KAF2669074.1"/>
    <property type="molecule type" value="Genomic_DNA"/>
</dbReference>
<reference evidence="11" key="1">
    <citation type="journal article" date="2020" name="Stud. Mycol.">
        <title>101 Dothideomycetes genomes: a test case for predicting lifestyles and emergence of pathogens.</title>
        <authorList>
            <person name="Haridas S."/>
            <person name="Albert R."/>
            <person name="Binder M."/>
            <person name="Bloem J."/>
            <person name="Labutti K."/>
            <person name="Salamov A."/>
            <person name="Andreopoulos B."/>
            <person name="Baker S."/>
            <person name="Barry K."/>
            <person name="Bills G."/>
            <person name="Bluhm B."/>
            <person name="Cannon C."/>
            <person name="Castanera R."/>
            <person name="Culley D."/>
            <person name="Daum C."/>
            <person name="Ezra D."/>
            <person name="Gonzalez J."/>
            <person name="Henrissat B."/>
            <person name="Kuo A."/>
            <person name="Liang C."/>
            <person name="Lipzen A."/>
            <person name="Lutzoni F."/>
            <person name="Magnuson J."/>
            <person name="Mondo S."/>
            <person name="Nolan M."/>
            <person name="Ohm R."/>
            <person name="Pangilinan J."/>
            <person name="Park H.-J."/>
            <person name="Ramirez L."/>
            <person name="Alfaro M."/>
            <person name="Sun H."/>
            <person name="Tritt A."/>
            <person name="Yoshinaga Y."/>
            <person name="Zwiers L.-H."/>
            <person name="Turgeon B."/>
            <person name="Goodwin S."/>
            <person name="Spatafora J."/>
            <person name="Crous P."/>
            <person name="Grigoriev I."/>
        </authorList>
    </citation>
    <scope>NUCLEOTIDE SEQUENCE</scope>
    <source>
        <strain evidence="11">CBS 115976</strain>
    </source>
</reference>
<keyword evidence="4" id="KW-0812">Transmembrane</keyword>
<evidence type="ECO:0000256" key="4">
    <source>
        <dbReference type="ARBA" id="ARBA00022692"/>
    </source>
</evidence>
<dbReference type="AlphaFoldDB" id="A0A6A6UDU9"/>
<keyword evidence="12" id="KW-1185">Reference proteome</keyword>
<feature type="region of interest" description="Disordered" evidence="10">
    <location>
        <begin position="25"/>
        <end position="49"/>
    </location>
</feature>
<evidence type="ECO:0000256" key="2">
    <source>
        <dbReference type="ARBA" id="ARBA00006416"/>
    </source>
</evidence>
<evidence type="ECO:0000256" key="8">
    <source>
        <dbReference type="ARBA" id="ARBA00023136"/>
    </source>
</evidence>
<evidence type="ECO:0000256" key="7">
    <source>
        <dbReference type="ARBA" id="ARBA00023128"/>
    </source>
</evidence>
<evidence type="ECO:0000313" key="12">
    <source>
        <dbReference type="Proteomes" id="UP000799302"/>
    </source>
</evidence>
<dbReference type="GO" id="GO:0006850">
    <property type="term" value="P:pyruvate import into mitochondria"/>
    <property type="evidence" value="ECO:0007669"/>
    <property type="project" value="InterPro"/>
</dbReference>
<keyword evidence="6" id="KW-1133">Transmembrane helix</keyword>
<evidence type="ECO:0000256" key="9">
    <source>
        <dbReference type="RuleBase" id="RU363100"/>
    </source>
</evidence>
<accession>A0A6A6UDU9</accession>
<evidence type="ECO:0000256" key="10">
    <source>
        <dbReference type="SAM" id="MobiDB-lite"/>
    </source>
</evidence>
<evidence type="ECO:0000256" key="1">
    <source>
        <dbReference type="ARBA" id="ARBA00004448"/>
    </source>
</evidence>
<gene>
    <name evidence="11" type="ORF">BT63DRAFT_455049</name>
</gene>
<evidence type="ECO:0000256" key="6">
    <source>
        <dbReference type="ARBA" id="ARBA00022989"/>
    </source>
</evidence>
<protein>
    <recommendedName>
        <fullName evidence="9">Mitochondrial pyruvate carrier</fullName>
    </recommendedName>
</protein>
<comment type="function">
    <text evidence="9">Mediates the uptake of pyruvate into mitochondria.</text>
</comment>
<evidence type="ECO:0000256" key="5">
    <source>
        <dbReference type="ARBA" id="ARBA00022792"/>
    </source>
</evidence>
<keyword evidence="7 9" id="KW-0496">Mitochondrion</keyword>
<dbReference type="PANTHER" id="PTHR14154">
    <property type="entry name" value="UPF0041 BRAIN PROTEIN 44-RELATED"/>
    <property type="match status" value="1"/>
</dbReference>
<proteinExistence type="inferred from homology"/>
<evidence type="ECO:0000313" key="11">
    <source>
        <dbReference type="EMBL" id="KAF2669074.1"/>
    </source>
</evidence>
<dbReference type="Pfam" id="PF03650">
    <property type="entry name" value="MPC"/>
    <property type="match status" value="1"/>
</dbReference>
<comment type="similarity">
    <text evidence="2 9">Belongs to the mitochondrial pyruvate carrier (MPC) (TC 2.A.105) family.</text>
</comment>
<evidence type="ECO:0000256" key="3">
    <source>
        <dbReference type="ARBA" id="ARBA00022448"/>
    </source>
</evidence>
<dbReference type="Proteomes" id="UP000799302">
    <property type="component" value="Unassembled WGS sequence"/>
</dbReference>
<keyword evidence="8" id="KW-0472">Membrane</keyword>
<sequence>MSFRPGLRSFRAAFQNFRTANRQTVGRRWQTTAEAPPPPPPKENLNPLSWNSPVGPKTVHFWAPVMKWILVGVSIADFTRPADQLSLTQNGALTATGAIWTRWCLIIKPKNYLLASVNFFLFLANGYQVARIIQYDRSNKSTKAVTEVKDVAAEAKDAVKGALGTK</sequence>
<dbReference type="OrthoDB" id="869189at2759"/>
<keyword evidence="5 9" id="KW-0999">Mitochondrion inner membrane</keyword>
<dbReference type="GO" id="GO:0005743">
    <property type="term" value="C:mitochondrial inner membrane"/>
    <property type="evidence" value="ECO:0007669"/>
    <property type="project" value="UniProtKB-SubCell"/>
</dbReference>